<feature type="domain" description="PKD/Chitinase" evidence="3">
    <location>
        <begin position="1812"/>
        <end position="1898"/>
    </location>
</feature>
<sequence>MWNSNFSLKIIKVLLAVLIFGSSFYGTAAFAANYPATEKEFFEYLANIGRKRFSENGEEANFSTFKTYDVIVYGSPRDVSGNESASGGYCGHEREYRYLGFNTGGNKVTNQCFRNDATGSETPEQWDYQVVDSNTSSWDNMSTSLEQHILNSKVEGHNAKNLTVNGMGGKRYAKITARPTWRSSGTVYTEHKGEVSIWYATFKIPPMIGDTLIDTKIASDKTTYYIDEYSNSTEADITVTSQAKLKGYARESDISKLTVSYGDDTRTDRKDDLVTLNKTIKFDRSKYPGNKSSDKVYDITLKGSGTVRSVFNDYDEDEAEKDIRLVVKPYVGDPYVKASAEATPKSQAIKGDEATIKVSVTGEMKNVKDGSNIDYWAFEVKKKGDKTAQIKKVDKSTRIQDSPDFTFTVPASKVISSTFKQEFEAVAKAKLKSGSTKEDENTTYANVTPPDTIGMNLTGSAATSPASQKLVGTSAAVNVTVKGSVDKSFSTSLIDHWEFEAKKKQEPLYTKKIVQSSKVSDQATIPFSIPAASVTTDEFLQDFDAKITVVLTTGKRTTVEAATKANIYKEVAPPTTPEEPPGGGEPTEPPPPPNQPPVANVFVGSEYYWVETVTAGDSSYDPDGTIVDKQFYFDDEPSGTTFKSARVESPESHNVRVKVTDDDGDTAEDQEVFRILPTTPVADFTIEGTKKENRKMILRGEASEGVTPSARVAPLDYTKSVWKITPVTLGIDQSDILIRQASNKKALEFLVRKAGDYQATLTITNVYGEISKPVTKKFTIVEDQVPEAKFTVNAKKVVRDKTTKEATIHLEDLSESKDNDPISKRTFYVEYDSNNDGVIGTPQDSPRQAIYSGPNKSFDYKTDKVGNYRFSVDVKESFGQPTLEEFIQEQHYKRDSSDVLHPRGTISYYQQDENFNLPSSDKMVEVTNVAPLVDFSAIRKNKVDIVLNFGGLDTATQQHLTGKAYNDGEYDHYYYTIDQTYKNRMTAAASNLETNLLQKGIDAKVTIDNSYYHTYDSDGTGIRHIPQWGLTYWQTYEYQTVTTSDSHYSPPAEWAITGITSEATKTVSQSFSSTCTDTFTWDGKHWDDPSGWSHSFPSTISYNSGGYSGVLNRPPTPWPECPASPPSYDGKNVGDTATGSAMNTLVYTGTVKKTISGYISPEGDSTVYTYQLKKTIQNQRWEIQYYYDQGISSTEQVNTTDFTSAYSNQSFRTGAQAYYIKMDKNPWDWMGNSSKLNSMVNKSKANSIFFWNMATTSNKNNVERLIGSGSQKGQFTTYDAIYLTKNMKDIEDYFLNQFMIKQNSTNLTVVLGDQVDFQVFYEDAENDPELKREYLFKHDPTTINGREIDNQPDGPIPENNKWMSQPINFSRVGTYLAKIHSLDNPIFWDDDRFFNYRKWSDEEVQKEVIINVHRRPIADFSFKIDIADNYRLDLDPSLSYDPDHEKNMKDKGIVNYTWVSYTVDGTKYDGSPPAHLQPNKVYDATLQVEDIDGAYGTVTKRISTENVNIKPVAKFNVQSLVSRSQKLEFTDLSYDPNGDPLTNYQFTIRKQADNTLLKTLNDWPTSFKDMNLPAGDYVIGLTVWDIPKFPPALQSDLYERQIKIVNDNQPPVSIFSLNPNPVEIGQPLTYKDSSYDPDNHNPLKYSWKIEKVDADGSVIQTWETGAPPKDFRDFGGVGKYKVYQTVWDSPPAPLTPLSDTFMVTLDVIEGPKHPYAEFTWHPEDIITEGDTIYLDPLASYDLDGDVVGYDWKIKDPSGAVTTSTEMFPNITNSKKGTYQVELNVIDDDGLKSMVPAKHDIEVLPMQANIPPVANFDWLPFTPFLGTTVAFNPDASFDPDGKIVSYSWKFKSKSGTTTTSTDHYPSFTAASDYYDVDLTIKDDRGGTGTLSQRVNVQIASLQALVTHTPTWKDTWVKNEYDPDINIFRAGEHFVIELTSTPANKVEGSVDFGGKIGKVDIPSSAFTLVSSKPFEMKWCAELYRDDFKFIPDGEYMFNFKSYHPVANPYVEATDNYIVKIQGNIFEELGYHRSY</sequence>
<dbReference type="RefSeq" id="WP_248254783.1">
    <property type="nucleotide sequence ID" value="NZ_JAIWJX010000004.1"/>
</dbReference>
<dbReference type="EMBL" id="JAIWJX010000004">
    <property type="protein sequence ID" value="MCK6259412.1"/>
    <property type="molecule type" value="Genomic_DNA"/>
</dbReference>
<evidence type="ECO:0000313" key="5">
    <source>
        <dbReference type="Proteomes" id="UP001139011"/>
    </source>
</evidence>
<dbReference type="SMART" id="SM00089">
    <property type="entry name" value="PKD"/>
    <property type="match status" value="3"/>
</dbReference>
<feature type="signal peptide" evidence="2">
    <location>
        <begin position="1"/>
        <end position="31"/>
    </location>
</feature>
<keyword evidence="2" id="KW-0732">Signal</keyword>
<feature type="compositionally biased region" description="Pro residues" evidence="1">
    <location>
        <begin position="587"/>
        <end position="596"/>
    </location>
</feature>
<gene>
    <name evidence="4" type="ORF">LCY76_22835</name>
</gene>
<comment type="caution">
    <text evidence="4">The sequence shown here is derived from an EMBL/GenBank/DDBJ whole genome shotgun (WGS) entry which is preliminary data.</text>
</comment>
<feature type="chain" id="PRO_5040862150" evidence="2">
    <location>
        <begin position="32"/>
        <end position="2032"/>
    </location>
</feature>
<dbReference type="InterPro" id="IPR035986">
    <property type="entry name" value="PKD_dom_sf"/>
</dbReference>
<name>A0A9X1XEG5_9BACL</name>
<feature type="domain" description="PKD/Chitinase" evidence="3">
    <location>
        <begin position="1715"/>
        <end position="1803"/>
    </location>
</feature>
<protein>
    <submittedName>
        <fullName evidence="4">PKD domain-containing protein</fullName>
    </submittedName>
</protein>
<accession>A0A9X1XEG5</accession>
<evidence type="ECO:0000256" key="2">
    <source>
        <dbReference type="SAM" id="SignalP"/>
    </source>
</evidence>
<dbReference type="Proteomes" id="UP001139011">
    <property type="component" value="Unassembled WGS sequence"/>
</dbReference>
<dbReference type="Gene3D" id="2.60.40.10">
    <property type="entry name" value="Immunoglobulins"/>
    <property type="match status" value="5"/>
</dbReference>
<proteinExistence type="predicted"/>
<feature type="domain" description="PKD/Chitinase" evidence="3">
    <location>
        <begin position="600"/>
        <end position="678"/>
    </location>
</feature>
<keyword evidence="5" id="KW-1185">Reference proteome</keyword>
<dbReference type="NCBIfam" id="NF047340">
    <property type="entry name" value="Athe_2463_dom"/>
    <property type="match status" value="1"/>
</dbReference>
<dbReference type="SUPFAM" id="SSF49299">
    <property type="entry name" value="PKD domain"/>
    <property type="match status" value="2"/>
</dbReference>
<dbReference type="InterPro" id="IPR013783">
    <property type="entry name" value="Ig-like_fold"/>
</dbReference>
<dbReference type="Pfam" id="PF18911">
    <property type="entry name" value="PKD_4"/>
    <property type="match status" value="1"/>
</dbReference>
<evidence type="ECO:0000259" key="3">
    <source>
        <dbReference type="SMART" id="SM00089"/>
    </source>
</evidence>
<evidence type="ECO:0000313" key="4">
    <source>
        <dbReference type="EMBL" id="MCK6259412.1"/>
    </source>
</evidence>
<dbReference type="InterPro" id="IPR022409">
    <property type="entry name" value="PKD/Chitinase_dom"/>
</dbReference>
<evidence type="ECO:0000256" key="1">
    <source>
        <dbReference type="SAM" id="MobiDB-lite"/>
    </source>
</evidence>
<feature type="region of interest" description="Disordered" evidence="1">
    <location>
        <begin position="567"/>
        <end position="599"/>
    </location>
</feature>
<reference evidence="4" key="1">
    <citation type="submission" date="2021-09" db="EMBL/GenBank/DDBJ databases">
        <title>Genome analysis of Fictibacillus sp. KIGAM418 isolated from marine sediment.</title>
        <authorList>
            <person name="Seo M.-J."/>
            <person name="Cho E.-S."/>
            <person name="Hwang C.Y."/>
        </authorList>
    </citation>
    <scope>NUCLEOTIDE SEQUENCE</scope>
    <source>
        <strain evidence="4">KIGAM418</strain>
    </source>
</reference>
<organism evidence="4 5">
    <name type="scientific">Fictibacillus marinisediminis</name>
    <dbReference type="NCBI Taxonomy" id="2878389"/>
    <lineage>
        <taxon>Bacteria</taxon>
        <taxon>Bacillati</taxon>
        <taxon>Bacillota</taxon>
        <taxon>Bacilli</taxon>
        <taxon>Bacillales</taxon>
        <taxon>Fictibacillaceae</taxon>
        <taxon>Fictibacillus</taxon>
    </lineage>
</organism>
<dbReference type="InterPro" id="IPR000601">
    <property type="entry name" value="PKD_dom"/>
</dbReference>